<keyword evidence="1" id="KW-0472">Membrane</keyword>
<sequence>MSGLRFTGEAFTGEAFTRQGEAGACGAGGHLRCGATQGGGVQGRLRAVAQLAVAVLVAALTAIVVNNMPPLTGPRLVVVAVASPVALLGGLWLEIFAGTRDEPSPRPRRGGWRRQLRRFLRTWRGVLSSVAIVGVVVLVPLLFAHP</sequence>
<feature type="transmembrane region" description="Helical" evidence="1">
    <location>
        <begin position="77"/>
        <end position="98"/>
    </location>
</feature>
<proteinExistence type="predicted"/>
<feature type="transmembrane region" description="Helical" evidence="1">
    <location>
        <begin position="119"/>
        <end position="143"/>
    </location>
</feature>
<gene>
    <name evidence="2" type="ORF">Dsi01nite_000160</name>
</gene>
<evidence type="ECO:0000256" key="1">
    <source>
        <dbReference type="SAM" id="Phobius"/>
    </source>
</evidence>
<evidence type="ECO:0000313" key="2">
    <source>
        <dbReference type="EMBL" id="GIG41975.1"/>
    </source>
</evidence>
<reference evidence="2" key="1">
    <citation type="submission" date="2021-01" db="EMBL/GenBank/DDBJ databases">
        <title>Whole genome shotgun sequence of Dactylosporangium siamense NBRC 106093.</title>
        <authorList>
            <person name="Komaki H."/>
            <person name="Tamura T."/>
        </authorList>
    </citation>
    <scope>NUCLEOTIDE SEQUENCE</scope>
    <source>
        <strain evidence="2">NBRC 106093</strain>
    </source>
</reference>
<dbReference type="AlphaFoldDB" id="A0A919PG55"/>
<protein>
    <submittedName>
        <fullName evidence="2">Uncharacterized protein</fullName>
    </submittedName>
</protein>
<keyword evidence="1" id="KW-1133">Transmembrane helix</keyword>
<keyword evidence="3" id="KW-1185">Reference proteome</keyword>
<name>A0A919PG55_9ACTN</name>
<evidence type="ECO:0000313" key="3">
    <source>
        <dbReference type="Proteomes" id="UP000660611"/>
    </source>
</evidence>
<feature type="transmembrane region" description="Helical" evidence="1">
    <location>
        <begin position="47"/>
        <end position="65"/>
    </location>
</feature>
<dbReference type="Proteomes" id="UP000660611">
    <property type="component" value="Unassembled WGS sequence"/>
</dbReference>
<keyword evidence="1" id="KW-0812">Transmembrane</keyword>
<accession>A0A919PG55</accession>
<dbReference type="EMBL" id="BONQ01000001">
    <property type="protein sequence ID" value="GIG41975.1"/>
    <property type="molecule type" value="Genomic_DNA"/>
</dbReference>
<organism evidence="2 3">
    <name type="scientific">Dactylosporangium siamense</name>
    <dbReference type="NCBI Taxonomy" id="685454"/>
    <lineage>
        <taxon>Bacteria</taxon>
        <taxon>Bacillati</taxon>
        <taxon>Actinomycetota</taxon>
        <taxon>Actinomycetes</taxon>
        <taxon>Micromonosporales</taxon>
        <taxon>Micromonosporaceae</taxon>
        <taxon>Dactylosporangium</taxon>
    </lineage>
</organism>
<comment type="caution">
    <text evidence="2">The sequence shown here is derived from an EMBL/GenBank/DDBJ whole genome shotgun (WGS) entry which is preliminary data.</text>
</comment>